<proteinExistence type="predicted"/>
<feature type="compositionally biased region" description="Low complexity" evidence="1">
    <location>
        <begin position="39"/>
        <end position="48"/>
    </location>
</feature>
<dbReference type="EMBL" id="JANFQO010000040">
    <property type="protein sequence ID" value="MCQ4167637.1"/>
    <property type="molecule type" value="Genomic_DNA"/>
</dbReference>
<reference evidence="2" key="1">
    <citation type="submission" date="2022-07" db="EMBL/GenBank/DDBJ databases">
        <title>Tahibacter sp., a new gammaproteobacterium isolated from the silt sample collected at pig farm.</title>
        <authorList>
            <person name="Chen H."/>
        </authorList>
    </citation>
    <scope>NUCLEOTIDE SEQUENCE</scope>
    <source>
        <strain evidence="2">P2K</strain>
    </source>
</reference>
<accession>A0ABT1QZC6</accession>
<sequence length="364" mass="38687">MANANTLRDSVLLVALFAGGAAAGAWLGRSEAPAAAAAAPASAAQTAPAPEPAPPRETSTAAPAAGKAANTPAAALPPRDLPVADYFDQLAAQALQGDAAAARRLADDMAECANSERQFDAVEDILDRAGRGARGAGPDAAQERGPRPRRGREGSDDGLGEAERRLQFAERFLQRAQETERRCAGINAAQIARSGEFIRAAALAGDNAARLCYALAPNEWQRDLLSPEWQDWSQRWKSEAPDMVRRAFEGGLPEAAATLSAMYSPWQPARGTRPWTGQLGDQPYWAYAYAAVARQTLGAEAAPRLAEVMQQHAQRLTPAQVAQADAWAAAARARIRFEAPLPGTRDFWRSSSLCDGVRRAGGRL</sequence>
<evidence type="ECO:0008006" key="4">
    <source>
        <dbReference type="Google" id="ProtNLM"/>
    </source>
</evidence>
<name>A0ABT1QZC6_9GAMM</name>
<feature type="compositionally biased region" description="Basic and acidic residues" evidence="1">
    <location>
        <begin position="141"/>
        <end position="161"/>
    </location>
</feature>
<comment type="caution">
    <text evidence="2">The sequence shown here is derived from an EMBL/GenBank/DDBJ whole genome shotgun (WGS) entry which is preliminary data.</text>
</comment>
<keyword evidence="3" id="KW-1185">Reference proteome</keyword>
<gene>
    <name evidence="2" type="ORF">NM961_23255</name>
</gene>
<evidence type="ECO:0000313" key="3">
    <source>
        <dbReference type="Proteomes" id="UP001165498"/>
    </source>
</evidence>
<evidence type="ECO:0000313" key="2">
    <source>
        <dbReference type="EMBL" id="MCQ4167637.1"/>
    </source>
</evidence>
<feature type="region of interest" description="Disordered" evidence="1">
    <location>
        <begin position="39"/>
        <end position="77"/>
    </location>
</feature>
<feature type="region of interest" description="Disordered" evidence="1">
    <location>
        <begin position="130"/>
        <end position="161"/>
    </location>
</feature>
<protein>
    <recommendedName>
        <fullName evidence="4">DUF4034 domain-containing protein</fullName>
    </recommendedName>
</protein>
<evidence type="ECO:0000256" key="1">
    <source>
        <dbReference type="SAM" id="MobiDB-lite"/>
    </source>
</evidence>
<feature type="compositionally biased region" description="Low complexity" evidence="1">
    <location>
        <begin position="56"/>
        <end position="77"/>
    </location>
</feature>
<dbReference type="RefSeq" id="WP_255916820.1">
    <property type="nucleotide sequence ID" value="NZ_JANFQO010000040.1"/>
</dbReference>
<organism evidence="2 3">
    <name type="scientific">Tahibacter harae</name>
    <dbReference type="NCBI Taxonomy" id="2963937"/>
    <lineage>
        <taxon>Bacteria</taxon>
        <taxon>Pseudomonadati</taxon>
        <taxon>Pseudomonadota</taxon>
        <taxon>Gammaproteobacteria</taxon>
        <taxon>Lysobacterales</taxon>
        <taxon>Rhodanobacteraceae</taxon>
        <taxon>Tahibacter</taxon>
    </lineage>
</organism>
<dbReference type="Proteomes" id="UP001165498">
    <property type="component" value="Unassembled WGS sequence"/>
</dbReference>